<dbReference type="EMBL" id="VOUP01000001">
    <property type="protein sequence ID" value="TXE33108.1"/>
    <property type="molecule type" value="Genomic_DNA"/>
</dbReference>
<name>A0A9X9C693_9GAMM</name>
<evidence type="ECO:0000313" key="2">
    <source>
        <dbReference type="Proteomes" id="UP000321307"/>
    </source>
</evidence>
<protein>
    <submittedName>
        <fullName evidence="1">DUF2971 domain-containing protein</fullName>
    </submittedName>
</protein>
<dbReference type="Proteomes" id="UP000321307">
    <property type="component" value="Unassembled WGS sequence"/>
</dbReference>
<comment type="caution">
    <text evidence="1">The sequence shown here is derived from an EMBL/GenBank/DDBJ whole genome shotgun (WGS) entry which is preliminary data.</text>
</comment>
<proteinExistence type="predicted"/>
<dbReference type="Pfam" id="PF11185">
    <property type="entry name" value="DUF2971"/>
    <property type="match status" value="1"/>
</dbReference>
<evidence type="ECO:0000313" key="1">
    <source>
        <dbReference type="EMBL" id="TXE33108.1"/>
    </source>
</evidence>
<sequence length="296" mass="33442">MLRTIQRSKLTRFLYDICNVQEEVMALIYHYCNPQTFLQIIERKCIWLSSTNNMNDFAEGEWFISAVKSMLESKQDEYGNEWCNTAWVHFVSNIGPKYITCFSKNSDSLSQWRAYAQDGEGVAIGFEDSALGAEGDSIHTNISPKMSLCLKDVKYSSAQEIFNELASIAELARSSDTKELSNSAFTFSAICSSLAMLTKNPAFKEENERRLVYSALVMVKQVDGSVEVMNALSDIKHRISNGYLTSYFELEFSPADAIKEIVLGPKNKFHNTDISNFLGINSLGHVKLRRSSATYR</sequence>
<organism evidence="1 2">
    <name type="scientific">Serratia ureilytica</name>
    <dbReference type="NCBI Taxonomy" id="300181"/>
    <lineage>
        <taxon>Bacteria</taxon>
        <taxon>Pseudomonadati</taxon>
        <taxon>Pseudomonadota</taxon>
        <taxon>Gammaproteobacteria</taxon>
        <taxon>Enterobacterales</taxon>
        <taxon>Yersiniaceae</taxon>
        <taxon>Serratia</taxon>
    </lineage>
</organism>
<accession>A0A9X9C693</accession>
<reference evidence="1 2" key="1">
    <citation type="submission" date="2019-07" db="EMBL/GenBank/DDBJ databases">
        <title>Serratia strains were isolated from fresh produce.</title>
        <authorList>
            <person name="Cho G.-S."/>
            <person name="Stein M."/>
            <person name="Lee W."/>
            <person name="Suh S.H."/>
            <person name="Franz C.M.A.P."/>
        </authorList>
    </citation>
    <scope>NUCLEOTIDE SEQUENCE [LARGE SCALE GENOMIC DNA]</scope>
    <source>
        <strain evidence="1 2">S17</strain>
    </source>
</reference>
<dbReference type="AlphaFoldDB" id="A0A9X9C693"/>
<dbReference type="InterPro" id="IPR021352">
    <property type="entry name" value="DUF2971"/>
</dbReference>
<gene>
    <name evidence="1" type="ORF">FOT63_03400</name>
</gene>